<dbReference type="Proteomes" id="UP000070121">
    <property type="component" value="Unassembled WGS sequence"/>
</dbReference>
<protein>
    <submittedName>
        <fullName evidence="1">Uncharacterized protein</fullName>
    </submittedName>
</protein>
<sequence>MPIEHLAPETLFAIFSHLIEVLPPFPGDDTKALEYKQALSRDTGQYRRSVGLEKHRASKYEWSRRDILTLARVNRRFFDICAELLYRHLALVDERGIVNSRKLQATLASSGAALQQRVIQLRIDYDRDQGCWLSMPPKQLFDPSGLTRLKTLELSGDVGRFGRPWPMPLALWFRAIPKLLGLERLTLRDLDIVLQNFADADIPLGGHGPVSLQLSHYLGHQHHQFLQTRGLLPMLPGTAHTYHRWGGPDLPRDAHAFAPFADTLETFTWFDTGASSRWWARAFSTSRFPLQARGLRAAKHLKVSSLLELMCGDNVGCAFGKTVETIELLEDGFDLRHVVGDWHPDRTEEERSLLRKLALDFVRIFKEDLGVVLLQCFSS</sequence>
<organism evidence="1 2">
    <name type="scientific">Colletotrichum salicis</name>
    <dbReference type="NCBI Taxonomy" id="1209931"/>
    <lineage>
        <taxon>Eukaryota</taxon>
        <taxon>Fungi</taxon>
        <taxon>Dikarya</taxon>
        <taxon>Ascomycota</taxon>
        <taxon>Pezizomycotina</taxon>
        <taxon>Sordariomycetes</taxon>
        <taxon>Hypocreomycetidae</taxon>
        <taxon>Glomerellales</taxon>
        <taxon>Glomerellaceae</taxon>
        <taxon>Colletotrichum</taxon>
        <taxon>Colletotrichum acutatum species complex</taxon>
    </lineage>
</organism>
<name>A0A135UPU2_9PEZI</name>
<dbReference type="OrthoDB" id="4851637at2759"/>
<dbReference type="AlphaFoldDB" id="A0A135UPU2"/>
<accession>A0A135UPU2</accession>
<dbReference type="EMBL" id="JFFI01001175">
    <property type="protein sequence ID" value="KXH62408.1"/>
    <property type="molecule type" value="Genomic_DNA"/>
</dbReference>
<comment type="caution">
    <text evidence="1">The sequence shown here is derived from an EMBL/GenBank/DDBJ whole genome shotgun (WGS) entry which is preliminary data.</text>
</comment>
<reference evidence="1 2" key="1">
    <citation type="submission" date="2014-02" db="EMBL/GenBank/DDBJ databases">
        <title>The genome sequence of Colletotrichum salicis CBS 607.94.</title>
        <authorList>
            <person name="Baroncelli R."/>
            <person name="Thon M.R."/>
        </authorList>
    </citation>
    <scope>NUCLEOTIDE SEQUENCE [LARGE SCALE GENOMIC DNA]</scope>
    <source>
        <strain evidence="1 2">CBS 607.94</strain>
    </source>
</reference>
<gene>
    <name evidence="1" type="ORF">CSAL01_00571</name>
</gene>
<evidence type="ECO:0000313" key="2">
    <source>
        <dbReference type="Proteomes" id="UP000070121"/>
    </source>
</evidence>
<evidence type="ECO:0000313" key="1">
    <source>
        <dbReference type="EMBL" id="KXH62408.1"/>
    </source>
</evidence>
<proteinExistence type="predicted"/>
<keyword evidence="2" id="KW-1185">Reference proteome</keyword>